<dbReference type="OrthoDB" id="6078430at2759"/>
<gene>
    <name evidence="3" type="ORF">KP79_PYT00411</name>
</gene>
<feature type="compositionally biased region" description="Low complexity" evidence="1">
    <location>
        <begin position="56"/>
        <end position="97"/>
    </location>
</feature>
<evidence type="ECO:0000313" key="3">
    <source>
        <dbReference type="EMBL" id="OWF53805.1"/>
    </source>
</evidence>
<dbReference type="Pfam" id="PF12259">
    <property type="entry name" value="Baculo_F"/>
    <property type="match status" value="1"/>
</dbReference>
<dbReference type="Proteomes" id="UP000242188">
    <property type="component" value="Unassembled WGS sequence"/>
</dbReference>
<protein>
    <submittedName>
        <fullName evidence="3">Transmembrane protein ORF68</fullName>
    </submittedName>
</protein>
<name>A0A210QYP1_MIZYE</name>
<evidence type="ECO:0000256" key="1">
    <source>
        <dbReference type="SAM" id="MobiDB-lite"/>
    </source>
</evidence>
<sequence>MISMTKFCDELVSKLQTQIVSQIEGVKEEVSVIAAKQLHNNNSKQQTSAQHRQRQSFEPQQQYQQSFQPQPTYQSQQQYQPQQPFQPQPSFQPHQQYQPQQPFQHQQLFQHQPQQQQFQNRRPCQGCGIFGLPPVWSFLAVMTLLILPFAACDNEPSLVQRLNYGILFDPTAKLHLGQEYWSHTFEITLPAKIHLPGSLQCRRQQCEPANVVLKTLNALRMQCMASINSTVTKIHRLIPHSYFPNTLKFGSRRSKRGLMDFIGDVSKSLFGTATSSDVDNLKQHMQAMNNDNIKLAKAMTQEAHQLTSFVSTVNERFDNVIKAVRDNHDESVTLAQQFSSAMDGMQHEYILLENRMLKQINSSAVLEKHLEHVQLAIHDFAKGKLSPFILSPQTIISTLKQVQNILSTRYPGTNIIHFDPIHYYSFANFLYARHSSNLYILLKIPISSFVQPLSLYKVYSYPVPINTTSTHATQLLDTPDYFVHTSDNQHFSVLSHTQLSQCTGQDIMYCPFHVALNSVASGSCYSSIFYNQKSQVKSFCDFRFVPNTLKTSIIELSPSTLMMYRTKMLALDCRSGQKMMKGCNFCVIRVPSRCSVTSDNLYLPPRLGPGQNDTGEITILHPVNLALIQHFFNPENHASIFGDTNYGKSIQIKIPNIDIYNHSFSQTLANDNQYHLSLERIAKKTKQGEKVFQTLSESIIDGQLAFTSSNWPDTSGIIALLATASAWLAIALFIWILRKFRRLSATLLLAQKSSALTIPPDVPSFHYSALPDLTTLPTITDHVYNSTLRGRVLRSLHIEWDQFSIINNHTKQVIYPNNTINISLFQTRRIAKLLRHPYAAYFILTHQGYFQVLS</sequence>
<keyword evidence="4" id="KW-1185">Reference proteome</keyword>
<dbReference type="EMBL" id="NEDP02001211">
    <property type="protein sequence ID" value="OWF53805.1"/>
    <property type="molecule type" value="Genomic_DNA"/>
</dbReference>
<evidence type="ECO:0000313" key="4">
    <source>
        <dbReference type="Proteomes" id="UP000242188"/>
    </source>
</evidence>
<dbReference type="AlphaFoldDB" id="A0A210QYP1"/>
<keyword evidence="2" id="KW-1133">Transmembrane helix</keyword>
<feature type="compositionally biased region" description="Polar residues" evidence="1">
    <location>
        <begin position="39"/>
        <end position="49"/>
    </location>
</feature>
<evidence type="ECO:0000256" key="2">
    <source>
        <dbReference type="SAM" id="Phobius"/>
    </source>
</evidence>
<organism evidence="3 4">
    <name type="scientific">Mizuhopecten yessoensis</name>
    <name type="common">Japanese scallop</name>
    <name type="synonym">Patinopecten yessoensis</name>
    <dbReference type="NCBI Taxonomy" id="6573"/>
    <lineage>
        <taxon>Eukaryota</taxon>
        <taxon>Metazoa</taxon>
        <taxon>Spiralia</taxon>
        <taxon>Lophotrochozoa</taxon>
        <taxon>Mollusca</taxon>
        <taxon>Bivalvia</taxon>
        <taxon>Autobranchia</taxon>
        <taxon>Pteriomorphia</taxon>
        <taxon>Pectinida</taxon>
        <taxon>Pectinoidea</taxon>
        <taxon>Pectinidae</taxon>
        <taxon>Mizuhopecten</taxon>
    </lineage>
</organism>
<accession>A0A210QYP1</accession>
<proteinExistence type="predicted"/>
<keyword evidence="2 3" id="KW-0812">Transmembrane</keyword>
<comment type="caution">
    <text evidence="3">The sequence shown here is derived from an EMBL/GenBank/DDBJ whole genome shotgun (WGS) entry which is preliminary data.</text>
</comment>
<reference evidence="3 4" key="1">
    <citation type="journal article" date="2017" name="Nat. Ecol. Evol.">
        <title>Scallop genome provides insights into evolution of bilaterian karyotype and development.</title>
        <authorList>
            <person name="Wang S."/>
            <person name="Zhang J."/>
            <person name="Jiao W."/>
            <person name="Li J."/>
            <person name="Xun X."/>
            <person name="Sun Y."/>
            <person name="Guo X."/>
            <person name="Huan P."/>
            <person name="Dong B."/>
            <person name="Zhang L."/>
            <person name="Hu X."/>
            <person name="Sun X."/>
            <person name="Wang J."/>
            <person name="Zhao C."/>
            <person name="Wang Y."/>
            <person name="Wang D."/>
            <person name="Huang X."/>
            <person name="Wang R."/>
            <person name="Lv J."/>
            <person name="Li Y."/>
            <person name="Zhang Z."/>
            <person name="Liu B."/>
            <person name="Lu W."/>
            <person name="Hui Y."/>
            <person name="Liang J."/>
            <person name="Zhou Z."/>
            <person name="Hou R."/>
            <person name="Li X."/>
            <person name="Liu Y."/>
            <person name="Li H."/>
            <person name="Ning X."/>
            <person name="Lin Y."/>
            <person name="Zhao L."/>
            <person name="Xing Q."/>
            <person name="Dou J."/>
            <person name="Li Y."/>
            <person name="Mao J."/>
            <person name="Guo H."/>
            <person name="Dou H."/>
            <person name="Li T."/>
            <person name="Mu C."/>
            <person name="Jiang W."/>
            <person name="Fu Q."/>
            <person name="Fu X."/>
            <person name="Miao Y."/>
            <person name="Liu J."/>
            <person name="Yu Q."/>
            <person name="Li R."/>
            <person name="Liao H."/>
            <person name="Li X."/>
            <person name="Kong Y."/>
            <person name="Jiang Z."/>
            <person name="Chourrout D."/>
            <person name="Li R."/>
            <person name="Bao Z."/>
        </authorList>
    </citation>
    <scope>NUCLEOTIDE SEQUENCE [LARGE SCALE GENOMIC DNA]</scope>
    <source>
        <strain evidence="3 4">PY_sf001</strain>
    </source>
</reference>
<feature type="transmembrane region" description="Helical" evidence="2">
    <location>
        <begin position="129"/>
        <end position="151"/>
    </location>
</feature>
<keyword evidence="2" id="KW-0472">Membrane</keyword>
<dbReference type="InterPro" id="IPR022048">
    <property type="entry name" value="Envelope_fusion-like"/>
</dbReference>
<feature type="region of interest" description="Disordered" evidence="1">
    <location>
        <begin position="39"/>
        <end position="97"/>
    </location>
</feature>
<feature type="transmembrane region" description="Helical" evidence="2">
    <location>
        <begin position="717"/>
        <end position="737"/>
    </location>
</feature>